<dbReference type="AlphaFoldDB" id="A0A1C6W2T0"/>
<reference evidence="1 3" key="1">
    <citation type="submission" date="2016-06" db="EMBL/GenBank/DDBJ databases">
        <authorList>
            <person name="Kjaerup R.B."/>
            <person name="Dalgaard T.S."/>
            <person name="Juul-Madsen H.R."/>
        </authorList>
    </citation>
    <scope>NUCLEOTIDE SEQUENCE [LARGE SCALE GENOMIC DNA]</scope>
    <source>
        <strain evidence="1 3">DSM 43363</strain>
    </source>
</reference>
<dbReference type="RefSeq" id="WP_091631055.1">
    <property type="nucleotide sequence ID" value="NZ_CP109071.1"/>
</dbReference>
<dbReference type="STRING" id="47871.GA0070608_5225"/>
<proteinExistence type="predicted"/>
<dbReference type="Proteomes" id="UP000199343">
    <property type="component" value="Unassembled WGS sequence"/>
</dbReference>
<evidence type="ECO:0000313" key="2">
    <source>
        <dbReference type="EMBL" id="WSA32150.1"/>
    </source>
</evidence>
<dbReference type="InterPro" id="IPR019587">
    <property type="entry name" value="Polyketide_cyclase/dehydratase"/>
</dbReference>
<keyword evidence="4" id="KW-1185">Reference proteome</keyword>
<organism evidence="1 3">
    <name type="scientific">Micromonospora peucetia</name>
    <dbReference type="NCBI Taxonomy" id="47871"/>
    <lineage>
        <taxon>Bacteria</taxon>
        <taxon>Bacillati</taxon>
        <taxon>Actinomycetota</taxon>
        <taxon>Actinomycetes</taxon>
        <taxon>Micromonosporales</taxon>
        <taxon>Micromonosporaceae</taxon>
        <taxon>Micromonospora</taxon>
    </lineage>
</organism>
<reference evidence="2 4" key="2">
    <citation type="submission" date="2022-10" db="EMBL/GenBank/DDBJ databases">
        <title>The complete genomes of actinobacterial strains from the NBC collection.</title>
        <authorList>
            <person name="Joergensen T.S."/>
            <person name="Alvarez Arevalo M."/>
            <person name="Sterndorff E.B."/>
            <person name="Faurdal D."/>
            <person name="Vuksanovic O."/>
            <person name="Mourched A.-S."/>
            <person name="Charusanti P."/>
            <person name="Shaw S."/>
            <person name="Blin K."/>
            <person name="Weber T."/>
        </authorList>
    </citation>
    <scope>NUCLEOTIDE SEQUENCE [LARGE SCALE GENOMIC DNA]</scope>
    <source>
        <strain evidence="2 4">NBC 01809</strain>
    </source>
</reference>
<dbReference type="OrthoDB" id="3779334at2"/>
<dbReference type="Proteomes" id="UP001334804">
    <property type="component" value="Chromosome"/>
</dbReference>
<evidence type="ECO:0000313" key="1">
    <source>
        <dbReference type="EMBL" id="SCL72873.1"/>
    </source>
</evidence>
<protein>
    <submittedName>
        <fullName evidence="1">Polyketide cyclase / dehydrase and lipid transport</fullName>
    </submittedName>
    <submittedName>
        <fullName evidence="2">SRPBCC family protein</fullName>
    </submittedName>
</protein>
<accession>A0A1C6W2T0</accession>
<dbReference type="Gene3D" id="3.30.530.20">
    <property type="match status" value="1"/>
</dbReference>
<dbReference type="Pfam" id="PF10604">
    <property type="entry name" value="Polyketide_cyc2"/>
    <property type="match status" value="1"/>
</dbReference>
<dbReference type="CDD" id="cd07812">
    <property type="entry name" value="SRPBCC"/>
    <property type="match status" value="1"/>
</dbReference>
<dbReference type="SUPFAM" id="SSF55961">
    <property type="entry name" value="Bet v1-like"/>
    <property type="match status" value="1"/>
</dbReference>
<sequence>MRYIDGPVVECDLHLTADPARVWELVTNIELPVRFSTELRRVQWLDGTRGPTLGARFEGHNQHPALGEWRTVSHIVRLDEPQVFGWVVLDPDNRFGGGPADPGHPGAAWQYRLTAEGDGCRLAHSVRIGPGRTGLSMVIDQAPENEEQIIARRLAALRDAMTATLQGIRDLAEQPR</sequence>
<evidence type="ECO:0000313" key="3">
    <source>
        <dbReference type="Proteomes" id="UP000199343"/>
    </source>
</evidence>
<evidence type="ECO:0000313" key="4">
    <source>
        <dbReference type="Proteomes" id="UP001334804"/>
    </source>
</evidence>
<dbReference type="InterPro" id="IPR023393">
    <property type="entry name" value="START-like_dom_sf"/>
</dbReference>
<gene>
    <name evidence="1" type="ORF">GA0070608_5225</name>
    <name evidence="2" type="ORF">OIE14_29265</name>
</gene>
<name>A0A1C6W2T0_9ACTN</name>
<dbReference type="EMBL" id="FMIC01000002">
    <property type="protein sequence ID" value="SCL72873.1"/>
    <property type="molecule type" value="Genomic_DNA"/>
</dbReference>
<dbReference type="EMBL" id="CP109071">
    <property type="protein sequence ID" value="WSA32150.1"/>
    <property type="molecule type" value="Genomic_DNA"/>
</dbReference>